<organism evidence="1 2">
    <name type="scientific">Acinetobacter lwoffii</name>
    <dbReference type="NCBI Taxonomy" id="28090"/>
    <lineage>
        <taxon>Bacteria</taxon>
        <taxon>Pseudomonadati</taxon>
        <taxon>Pseudomonadota</taxon>
        <taxon>Gammaproteobacteria</taxon>
        <taxon>Moraxellales</taxon>
        <taxon>Moraxellaceae</taxon>
        <taxon>Acinetobacter</taxon>
    </lineage>
</organism>
<dbReference type="InterPro" id="IPR024884">
    <property type="entry name" value="NAPE-PLD"/>
</dbReference>
<dbReference type="PANTHER" id="PTHR15032:SF4">
    <property type="entry name" value="N-ACYL-PHOSPHATIDYLETHANOLAMINE-HYDROLYZING PHOSPHOLIPASE D"/>
    <property type="match status" value="1"/>
</dbReference>
<dbReference type="SUPFAM" id="SSF56281">
    <property type="entry name" value="Metallo-hydrolase/oxidoreductase"/>
    <property type="match status" value="1"/>
</dbReference>
<accession>A0A6N1KXB2</accession>
<dbReference type="RefSeq" id="WP_004647371.1">
    <property type="nucleotide sequence ID" value="NZ_BBSQ01000009.1"/>
</dbReference>
<evidence type="ECO:0000313" key="1">
    <source>
        <dbReference type="EMBL" id="QKU22792.1"/>
    </source>
</evidence>
<dbReference type="AlphaFoldDB" id="A0A6N1KXB2"/>
<reference evidence="1 2" key="1">
    <citation type="submission" date="2019-11" db="EMBL/GenBank/DDBJ databases">
        <title>FDA dAtabase for Regulatory Grade micrObial Sequences (FDA-ARGOS): Supporting development and validation of Infectious Disease Dx tests.</title>
        <authorList>
            <person name="Patel R."/>
            <person name="Rucinski S."/>
            <person name="Tallon L."/>
            <person name="Sadzewicz L."/>
            <person name="Vavikolanu K."/>
            <person name="Mehta A."/>
            <person name="Aluvathingal J."/>
            <person name="Nadendla S."/>
            <person name="Nandy P."/>
            <person name="Geyer C."/>
            <person name="Yan Y."/>
            <person name="Sichtig H."/>
        </authorList>
    </citation>
    <scope>NUCLEOTIDE SEQUENCE [LARGE SCALE GENOMIC DNA]</scope>
    <source>
        <strain evidence="1 2">FDAARGOS_557</strain>
    </source>
</reference>
<name>A0A6N1KXB2_ACILW</name>
<dbReference type="Proteomes" id="UP000509126">
    <property type="component" value="Chromosome"/>
</dbReference>
<evidence type="ECO:0000313" key="2">
    <source>
        <dbReference type="Proteomes" id="UP000509126"/>
    </source>
</evidence>
<protein>
    <submittedName>
        <fullName evidence="1">MBL fold metallo-hydrolase</fullName>
    </submittedName>
</protein>
<dbReference type="PIRSF" id="PIRSF038896">
    <property type="entry name" value="NAPE-PLD"/>
    <property type="match status" value="1"/>
</dbReference>
<gene>
    <name evidence="1" type="ORF">FOB19_16145</name>
</gene>
<keyword evidence="1" id="KW-0378">Hydrolase</keyword>
<dbReference type="InterPro" id="IPR036866">
    <property type="entry name" value="RibonucZ/Hydroxyglut_hydro"/>
</dbReference>
<dbReference type="PANTHER" id="PTHR15032">
    <property type="entry name" value="N-ACYL-PHOSPHATIDYLETHANOLAMINE-HYDROLYZING PHOSPHOLIPASE D"/>
    <property type="match status" value="1"/>
</dbReference>
<dbReference type="GO" id="GO:0070290">
    <property type="term" value="F:N-acylphosphatidylethanolamine-specific phospholipase D activity"/>
    <property type="evidence" value="ECO:0007669"/>
    <property type="project" value="InterPro"/>
</dbReference>
<dbReference type="GO" id="GO:0008270">
    <property type="term" value="F:zinc ion binding"/>
    <property type="evidence" value="ECO:0007669"/>
    <property type="project" value="InterPro"/>
</dbReference>
<dbReference type="Pfam" id="PF12706">
    <property type="entry name" value="Lactamase_B_2"/>
    <property type="match status" value="1"/>
</dbReference>
<dbReference type="EMBL" id="CP054803">
    <property type="protein sequence ID" value="QKU22792.1"/>
    <property type="molecule type" value="Genomic_DNA"/>
</dbReference>
<dbReference type="Gene3D" id="3.60.15.10">
    <property type="entry name" value="Ribonuclease Z/Hydroxyacylglutathione hydrolase-like"/>
    <property type="match status" value="1"/>
</dbReference>
<sequence length="351" mass="41026">MQDLLKTKKFQLITESSWKHLWSKPVFEYLHSDHFDGKQFRNLEHASLSRGRFDLYKWLITRKSKTWNVNLDEERAEFFSRPRALPQQRPDAALDDWQVWFIGHATTLIQIGPYNFLTDPVWSEYASPSASTGPQRVIPAGIALDELPQIDAVLLSHNHYDHMDLASLEWLHNTFEMPIYTGLGNAWYLPEHYTVHEMDWWENAFFEEIRIVYTPAQHASGRGMRDQNCALWGGFSLLYGKEHCFFAGDSGYASHFKEIRKRLGAPRIALLPIGAYEPRELMRAIHMNPEDAFHAHHDLQAKCSLAIHYRTFQLTDEDRDAPEHELHEIIKHSSKLINPFYCIREGKRIIV</sequence>
<proteinExistence type="predicted"/>
<dbReference type="GO" id="GO:0005737">
    <property type="term" value="C:cytoplasm"/>
    <property type="evidence" value="ECO:0007669"/>
    <property type="project" value="TreeGrafter"/>
</dbReference>
<dbReference type="InterPro" id="IPR001279">
    <property type="entry name" value="Metallo-B-lactamas"/>
</dbReference>